<sequence>MSAASKSVAIAVGVLSFAAAVSAADGAAQGTSAIVHIAPYRPAAPAPAPAPAAAKETAAQAALEIAGAPADLGPEAVVLPATPLTTQATFALVAGQSIQTQLQSWASRAGWTVVWDVQQDWIVPNSATFPGGFESAAQQVIEALAANGADVRADLYTGNKSMVVHQAGNE</sequence>
<evidence type="ECO:0000259" key="2">
    <source>
        <dbReference type="Pfam" id="PF10671"/>
    </source>
</evidence>
<reference evidence="3" key="1">
    <citation type="submission" date="2021-06" db="EMBL/GenBank/DDBJ databases">
        <title>A collection of bacterial strains from the Burkholderia cepacia Research Laboratory and Repository.</title>
        <authorList>
            <person name="Lipuma J."/>
            <person name="Spilker T."/>
        </authorList>
    </citation>
    <scope>NUCLEOTIDE SEQUENCE</scope>
    <source>
        <strain evidence="3">AU37435</strain>
    </source>
</reference>
<dbReference type="AlphaFoldDB" id="A0AAP2MSI0"/>
<gene>
    <name evidence="3" type="ORF">KTE52_29750</name>
</gene>
<comment type="caution">
    <text evidence="3">The sequence shown here is derived from an EMBL/GenBank/DDBJ whole genome shotgun (WGS) entry which is preliminary data.</text>
</comment>
<dbReference type="RefSeq" id="WP_217085018.1">
    <property type="nucleotide sequence ID" value="NZ_JAHPMX010000030.1"/>
</dbReference>
<evidence type="ECO:0000313" key="4">
    <source>
        <dbReference type="Proteomes" id="UP001196915"/>
    </source>
</evidence>
<proteinExistence type="predicted"/>
<organism evidence="3 4">
    <name type="scientific">Burkholderia multivorans</name>
    <dbReference type="NCBI Taxonomy" id="87883"/>
    <lineage>
        <taxon>Bacteria</taxon>
        <taxon>Pseudomonadati</taxon>
        <taxon>Pseudomonadota</taxon>
        <taxon>Betaproteobacteria</taxon>
        <taxon>Burkholderiales</taxon>
        <taxon>Burkholderiaceae</taxon>
        <taxon>Burkholderia</taxon>
        <taxon>Burkholderia cepacia complex</taxon>
    </lineage>
</organism>
<dbReference type="Pfam" id="PF10671">
    <property type="entry name" value="TcpQ"/>
    <property type="match status" value="1"/>
</dbReference>
<dbReference type="Proteomes" id="UP001196915">
    <property type="component" value="Unassembled WGS sequence"/>
</dbReference>
<keyword evidence="1" id="KW-0732">Signal</keyword>
<feature type="chain" id="PRO_5042967516" evidence="1">
    <location>
        <begin position="24"/>
        <end position="170"/>
    </location>
</feature>
<protein>
    <submittedName>
        <fullName evidence="3">Toxin co-regulated pilus biosynthesis Q family protein</fullName>
    </submittedName>
</protein>
<evidence type="ECO:0000313" key="3">
    <source>
        <dbReference type="EMBL" id="MBU9360512.1"/>
    </source>
</evidence>
<feature type="signal peptide" evidence="1">
    <location>
        <begin position="1"/>
        <end position="23"/>
    </location>
</feature>
<name>A0AAP2MSI0_9BURK</name>
<feature type="domain" description="Toxin co-regulated pilus biosynthesis protein Q C-terminal" evidence="2">
    <location>
        <begin position="89"/>
        <end position="165"/>
    </location>
</feature>
<evidence type="ECO:0000256" key="1">
    <source>
        <dbReference type="SAM" id="SignalP"/>
    </source>
</evidence>
<dbReference type="EMBL" id="JAHPMX010000030">
    <property type="protein sequence ID" value="MBU9360512.1"/>
    <property type="molecule type" value="Genomic_DNA"/>
</dbReference>
<accession>A0AAP2MSI0</accession>
<dbReference type="InterPro" id="IPR018927">
    <property type="entry name" value="Pilus_synth_Q_C"/>
</dbReference>